<proteinExistence type="predicted"/>
<reference evidence="1 2" key="1">
    <citation type="journal article" date="2014" name="Genome Biol. Evol.">
        <title>The secreted proteins of Achlya hypogyna and Thraustotheca clavata identify the ancestral oomycete secretome and reveal gene acquisitions by horizontal gene transfer.</title>
        <authorList>
            <person name="Misner I."/>
            <person name="Blouin N."/>
            <person name="Leonard G."/>
            <person name="Richards T.A."/>
            <person name="Lane C.E."/>
        </authorList>
    </citation>
    <scope>NUCLEOTIDE SEQUENCE [LARGE SCALE GENOMIC DNA]</scope>
    <source>
        <strain evidence="1 2">ATCC 48635</strain>
    </source>
</reference>
<dbReference type="AlphaFoldDB" id="A0A1V9YME5"/>
<name>A0A1V9YME5_ACHHY</name>
<sequence>MKFVAAPAPMLVPNHRKPADFEVPPSSIPGLAHIKSKRVKELECLRHQVYVLQSHIERLKRCQSTQLSWEDVAQALKDDTLDQVRDNRSLKKKLGHNQRMGQFLKLWMTTMAPPTRPLSLSEESWRHSHLVAGDDASRQLGYEWIARQSFHNTTAAMAHVSFPDDGAGDFVRVHVQVSDDYRFVVQVAAQQVVAADLDAVNAAFWAAERSFAAAFRDRCTQLTDLSVPTEDIMYLRENLGTASQRMVNKTIQARFRTPTSTTFVLRSILKDDMFPLDDDDDAWSFNTKEWMVAEPLADGSTRCRTFYTIDHPCTAKGGDVSLNDIGRCVDLSMPDDEALVRVLKERFLNSHHAQRRFFAEHFRRVLAAMVASEDLVQV</sequence>
<gene>
    <name evidence="1" type="ORF">ACHHYP_09785</name>
</gene>
<comment type="caution">
    <text evidence="1">The sequence shown here is derived from an EMBL/GenBank/DDBJ whole genome shotgun (WGS) entry which is preliminary data.</text>
</comment>
<evidence type="ECO:0008006" key="3">
    <source>
        <dbReference type="Google" id="ProtNLM"/>
    </source>
</evidence>
<organism evidence="1 2">
    <name type="scientific">Achlya hypogyna</name>
    <name type="common">Oomycete</name>
    <name type="synonym">Protoachlya hypogyna</name>
    <dbReference type="NCBI Taxonomy" id="1202772"/>
    <lineage>
        <taxon>Eukaryota</taxon>
        <taxon>Sar</taxon>
        <taxon>Stramenopiles</taxon>
        <taxon>Oomycota</taxon>
        <taxon>Saprolegniomycetes</taxon>
        <taxon>Saprolegniales</taxon>
        <taxon>Achlyaceae</taxon>
        <taxon>Achlya</taxon>
    </lineage>
</organism>
<dbReference type="EMBL" id="JNBR01001476">
    <property type="protein sequence ID" value="OQR86891.1"/>
    <property type="molecule type" value="Genomic_DNA"/>
</dbReference>
<evidence type="ECO:0000313" key="2">
    <source>
        <dbReference type="Proteomes" id="UP000243579"/>
    </source>
</evidence>
<dbReference type="Proteomes" id="UP000243579">
    <property type="component" value="Unassembled WGS sequence"/>
</dbReference>
<protein>
    <recommendedName>
        <fullName evidence="3">START domain-containing protein</fullName>
    </recommendedName>
</protein>
<dbReference type="OrthoDB" id="60278at2759"/>
<evidence type="ECO:0000313" key="1">
    <source>
        <dbReference type="EMBL" id="OQR86891.1"/>
    </source>
</evidence>
<accession>A0A1V9YME5</accession>
<keyword evidence="2" id="KW-1185">Reference proteome</keyword>